<organism evidence="2">
    <name type="scientific">Cladocopium goreaui</name>
    <dbReference type="NCBI Taxonomy" id="2562237"/>
    <lineage>
        <taxon>Eukaryota</taxon>
        <taxon>Sar</taxon>
        <taxon>Alveolata</taxon>
        <taxon>Dinophyceae</taxon>
        <taxon>Suessiales</taxon>
        <taxon>Symbiodiniaceae</taxon>
        <taxon>Cladocopium</taxon>
    </lineage>
</organism>
<name>A0A9P1G4P3_9DINO</name>
<dbReference type="EMBL" id="CAMXCT020002857">
    <property type="protein sequence ID" value="CAL1154269.1"/>
    <property type="molecule type" value="Genomic_DNA"/>
</dbReference>
<evidence type="ECO:0000313" key="3">
    <source>
        <dbReference type="EMBL" id="CAL4788206.1"/>
    </source>
</evidence>
<feature type="domain" description="Methyltransferase" evidence="1">
    <location>
        <begin position="157"/>
        <end position="291"/>
    </location>
</feature>
<dbReference type="PANTHER" id="PTHR13369">
    <property type="match status" value="1"/>
</dbReference>
<proteinExistence type="predicted"/>
<dbReference type="Gene3D" id="3.40.50.150">
    <property type="entry name" value="Vaccinia Virus protein VP39"/>
    <property type="match status" value="1"/>
</dbReference>
<dbReference type="CDD" id="cd02440">
    <property type="entry name" value="AdoMet_MTases"/>
    <property type="match status" value="1"/>
</dbReference>
<dbReference type="AlphaFoldDB" id="A0A9P1G4P3"/>
<comment type="caution">
    <text evidence="2">The sequence shown here is derived from an EMBL/GenBank/DDBJ whole genome shotgun (WGS) entry which is preliminary data.</text>
</comment>
<reference evidence="2" key="1">
    <citation type="submission" date="2022-10" db="EMBL/GenBank/DDBJ databases">
        <authorList>
            <person name="Chen Y."/>
            <person name="Dougan E. K."/>
            <person name="Chan C."/>
            <person name="Rhodes N."/>
            <person name="Thang M."/>
        </authorList>
    </citation>
    <scope>NUCLEOTIDE SEQUENCE</scope>
</reference>
<accession>A0A9P1G4P3</accession>
<dbReference type="PANTHER" id="PTHR13369:SF0">
    <property type="entry name" value="GLUTATHIONE S-TRANSFERASE C-TERMINAL DOMAIN-CONTAINING PROTEIN"/>
    <property type="match status" value="1"/>
</dbReference>
<keyword evidence="4" id="KW-1185">Reference proteome</keyword>
<evidence type="ECO:0000313" key="2">
    <source>
        <dbReference type="EMBL" id="CAI4000894.1"/>
    </source>
</evidence>
<sequence>MSLYATEMQLMKIPPDVKHIAKVLEAVNQSFLTEDDAAELLHCSRERVVQLCGLCQDQTKELKRELRQQVFALTGGKEIDGKIAAPPSTRQRKAKVSKLDLLFLDQMEYQLKVLGYEPRCDTWIPDPFSDPADPPENLPDAASARGPLTRSEYFHGKKWPQISWFLGRLKAMGASHNAFAHVLDVGGGRGDLAIHVASTFGVKVTVVDTNESSLQAGRDAACLASQNLENLYDCKDLLSFQNMDFSVAAEQLPAEIDLVVALHACGGLSDAALDFAISRQICFVICPCCHLKHQHLEPKHGWSSLCDVASLSEVDMRNEDPNEKANQILRRLAEIDRRDISWRALYIIAALRLEVVKRSDKSRRINCKLATFAQEYSLRNLVLVGDILSAPG</sequence>
<dbReference type="EMBL" id="CAMXCT010002857">
    <property type="protein sequence ID" value="CAI4000894.1"/>
    <property type="molecule type" value="Genomic_DNA"/>
</dbReference>
<evidence type="ECO:0000259" key="1">
    <source>
        <dbReference type="Pfam" id="PF13679"/>
    </source>
</evidence>
<dbReference type="InterPro" id="IPR029063">
    <property type="entry name" value="SAM-dependent_MTases_sf"/>
</dbReference>
<dbReference type="SUPFAM" id="SSF53335">
    <property type="entry name" value="S-adenosyl-L-methionine-dependent methyltransferases"/>
    <property type="match status" value="1"/>
</dbReference>
<protein>
    <submittedName>
        <fullName evidence="3">Histone deacetylase 6</fullName>
    </submittedName>
</protein>
<reference evidence="3 4" key="2">
    <citation type="submission" date="2024-05" db="EMBL/GenBank/DDBJ databases">
        <authorList>
            <person name="Chen Y."/>
            <person name="Shah S."/>
            <person name="Dougan E. K."/>
            <person name="Thang M."/>
            <person name="Chan C."/>
        </authorList>
    </citation>
    <scope>NUCLEOTIDE SEQUENCE [LARGE SCALE GENOMIC DNA]</scope>
</reference>
<dbReference type="InterPro" id="IPR025714">
    <property type="entry name" value="Methyltranfer_dom"/>
</dbReference>
<dbReference type="OrthoDB" id="371224at2759"/>
<dbReference type="GO" id="GO:0005737">
    <property type="term" value="C:cytoplasm"/>
    <property type="evidence" value="ECO:0007669"/>
    <property type="project" value="TreeGrafter"/>
</dbReference>
<gene>
    <name evidence="2" type="ORF">C1SCF055_LOCUS26980</name>
</gene>
<dbReference type="Proteomes" id="UP001152797">
    <property type="component" value="Unassembled WGS sequence"/>
</dbReference>
<dbReference type="Pfam" id="PF13679">
    <property type="entry name" value="Methyltransf_32"/>
    <property type="match status" value="1"/>
</dbReference>
<dbReference type="EMBL" id="CAMXCT030002857">
    <property type="protein sequence ID" value="CAL4788206.1"/>
    <property type="molecule type" value="Genomic_DNA"/>
</dbReference>
<evidence type="ECO:0000313" key="4">
    <source>
        <dbReference type="Proteomes" id="UP001152797"/>
    </source>
</evidence>